<dbReference type="AlphaFoldDB" id="A0A437H060"/>
<keyword evidence="2" id="KW-1185">Reference proteome</keyword>
<accession>A0A437H060</accession>
<dbReference type="SUPFAM" id="SSF56672">
    <property type="entry name" value="DNA/RNA polymerases"/>
    <property type="match status" value="1"/>
</dbReference>
<dbReference type="InterPro" id="IPR043502">
    <property type="entry name" value="DNA/RNA_pol_sf"/>
</dbReference>
<sequence length="426" mass="47719">MHQLQNFGLDESLASLNLGGMVLPPSSRSLARRREISRLSREAKSLQDELESLAAAGRHGRLYREGLAYLNRTDMRDWAAIRTLSDEAGDSAVNRLSAQADPFTAKNGIVPFEWQAKNSGRGFRPICSPPPALAACSYLIKDVLEARFQPERHIYDIKGRGRDAAIGAVKEALEAGYSHCFIGDVRDCYQSVRMDNLYNLLPLPRLVIGHCLDYRNLTFREKGVRHSCVYSHGSVGRRWNGPQGLLQGLPSSSIILATLFNSLAAQIAPHDCHAVLYGDNLFLAAQDGQTLSAIIALCREYFEEHPAGPFDLRNHPGCVEPEDGFNFLSYFVAARGSRITIHMSHRAWSDMEDAIDIAVQEDIARGDGNPRSSEQVIRDHFSGFREIDNWCFEMEVRVSEAAHEIEDAYYDRFINFDFMRKIGLPA</sequence>
<evidence type="ECO:0000313" key="1">
    <source>
        <dbReference type="EMBL" id="RVQ68953.1"/>
    </source>
</evidence>
<organism evidence="1 2">
    <name type="scientific">Croceicoccus ponticola</name>
    <dbReference type="NCBI Taxonomy" id="2217664"/>
    <lineage>
        <taxon>Bacteria</taxon>
        <taxon>Pseudomonadati</taxon>
        <taxon>Pseudomonadota</taxon>
        <taxon>Alphaproteobacteria</taxon>
        <taxon>Sphingomonadales</taxon>
        <taxon>Erythrobacteraceae</taxon>
        <taxon>Croceicoccus</taxon>
    </lineage>
</organism>
<name>A0A437H060_9SPHN</name>
<proteinExistence type="predicted"/>
<dbReference type="EMBL" id="RXOL01000001">
    <property type="protein sequence ID" value="RVQ68953.1"/>
    <property type="molecule type" value="Genomic_DNA"/>
</dbReference>
<evidence type="ECO:0000313" key="2">
    <source>
        <dbReference type="Proteomes" id="UP000283003"/>
    </source>
</evidence>
<comment type="caution">
    <text evidence="1">The sequence shown here is derived from an EMBL/GenBank/DDBJ whole genome shotgun (WGS) entry which is preliminary data.</text>
</comment>
<dbReference type="Proteomes" id="UP000283003">
    <property type="component" value="Unassembled WGS sequence"/>
</dbReference>
<reference evidence="1 2" key="1">
    <citation type="submission" date="2018-12" db="EMBL/GenBank/DDBJ databases">
        <title>Croceicoccus ponticola sp. nov., a lipolytic bacterium isolated from seawater.</title>
        <authorList>
            <person name="Yoon J.-H."/>
        </authorList>
    </citation>
    <scope>NUCLEOTIDE SEQUENCE [LARGE SCALE GENOMIC DNA]</scope>
    <source>
        <strain evidence="1 2">GM-16</strain>
    </source>
</reference>
<gene>
    <name evidence="1" type="ORF">EKN06_01665</name>
</gene>
<protein>
    <submittedName>
        <fullName evidence="1">Uncharacterized protein</fullName>
    </submittedName>
</protein>